<organism evidence="14 15">
    <name type="scientific">Piptocephalis cylindrospora</name>
    <dbReference type="NCBI Taxonomy" id="1907219"/>
    <lineage>
        <taxon>Eukaryota</taxon>
        <taxon>Fungi</taxon>
        <taxon>Fungi incertae sedis</taxon>
        <taxon>Zoopagomycota</taxon>
        <taxon>Zoopagomycotina</taxon>
        <taxon>Zoopagomycetes</taxon>
        <taxon>Zoopagales</taxon>
        <taxon>Piptocephalidaceae</taxon>
        <taxon>Piptocephalis</taxon>
    </lineage>
</organism>
<dbReference type="CDD" id="cd23649">
    <property type="entry name" value="Khc_CBD_cc"/>
    <property type="match status" value="1"/>
</dbReference>
<name>A0A4P9Y2S9_9FUNG</name>
<protein>
    <recommendedName>
        <fullName evidence="10">Kinesin-like protein</fullName>
    </recommendedName>
</protein>
<gene>
    <name evidence="14" type="ORF">BJ684DRAFT_10751</name>
</gene>
<evidence type="ECO:0000256" key="12">
    <source>
        <dbReference type="SAM" id="MobiDB-lite"/>
    </source>
</evidence>
<dbReference type="InterPro" id="IPR027417">
    <property type="entry name" value="P-loop_NTPase"/>
</dbReference>
<evidence type="ECO:0000256" key="9">
    <source>
        <dbReference type="PROSITE-ProRule" id="PRU00283"/>
    </source>
</evidence>
<dbReference type="OrthoDB" id="3176171at2759"/>
<keyword evidence="15" id="KW-1185">Reference proteome</keyword>
<comment type="similarity">
    <text evidence="9 10">Belongs to the TRAFAC class myosin-kinesin ATPase superfamily. Kinesin family.</text>
</comment>
<evidence type="ECO:0000256" key="1">
    <source>
        <dbReference type="ARBA" id="ARBA00004245"/>
    </source>
</evidence>
<dbReference type="SUPFAM" id="SSF52540">
    <property type="entry name" value="P-loop containing nucleoside triphosphate hydrolases"/>
    <property type="match status" value="1"/>
</dbReference>
<dbReference type="GO" id="GO:0005524">
    <property type="term" value="F:ATP binding"/>
    <property type="evidence" value="ECO:0007669"/>
    <property type="project" value="UniProtKB-UniRule"/>
</dbReference>
<evidence type="ECO:0000256" key="3">
    <source>
        <dbReference type="ARBA" id="ARBA00022701"/>
    </source>
</evidence>
<dbReference type="GO" id="GO:0005874">
    <property type="term" value="C:microtubule"/>
    <property type="evidence" value="ECO:0007669"/>
    <property type="project" value="UniProtKB-KW"/>
</dbReference>
<feature type="region of interest" description="Disordered" evidence="12">
    <location>
        <begin position="720"/>
        <end position="745"/>
    </location>
</feature>
<dbReference type="Proteomes" id="UP000267251">
    <property type="component" value="Unassembled WGS sequence"/>
</dbReference>
<feature type="binding site" evidence="9">
    <location>
        <begin position="88"/>
        <end position="95"/>
    </location>
    <ligand>
        <name>ATP</name>
        <dbReference type="ChEBI" id="CHEBI:30616"/>
    </ligand>
</feature>
<dbReference type="Pfam" id="PF00225">
    <property type="entry name" value="Kinesin"/>
    <property type="match status" value="1"/>
</dbReference>
<evidence type="ECO:0000313" key="14">
    <source>
        <dbReference type="EMBL" id="RKP12964.1"/>
    </source>
</evidence>
<dbReference type="CDD" id="cd01369">
    <property type="entry name" value="KISc_KHC_KIF5"/>
    <property type="match status" value="1"/>
</dbReference>
<keyword evidence="3 10" id="KW-0493">Microtubule</keyword>
<evidence type="ECO:0000256" key="4">
    <source>
        <dbReference type="ARBA" id="ARBA00022741"/>
    </source>
</evidence>
<reference evidence="15" key="1">
    <citation type="journal article" date="2018" name="Nat. Microbiol.">
        <title>Leveraging single-cell genomics to expand the fungal tree of life.</title>
        <authorList>
            <person name="Ahrendt S.R."/>
            <person name="Quandt C.A."/>
            <person name="Ciobanu D."/>
            <person name="Clum A."/>
            <person name="Salamov A."/>
            <person name="Andreopoulos B."/>
            <person name="Cheng J.F."/>
            <person name="Woyke T."/>
            <person name="Pelin A."/>
            <person name="Henrissat B."/>
            <person name="Reynolds N.K."/>
            <person name="Benny G.L."/>
            <person name="Smith M.E."/>
            <person name="James T.Y."/>
            <person name="Grigoriev I.V."/>
        </authorList>
    </citation>
    <scope>NUCLEOTIDE SEQUENCE [LARGE SCALE GENOMIC DNA]</scope>
</reference>
<evidence type="ECO:0000256" key="10">
    <source>
        <dbReference type="RuleBase" id="RU000394"/>
    </source>
</evidence>
<dbReference type="PANTHER" id="PTHR47968">
    <property type="entry name" value="CENTROMERE PROTEIN E"/>
    <property type="match status" value="1"/>
</dbReference>
<keyword evidence="4 9" id="KW-0547">Nucleotide-binding</keyword>
<evidence type="ECO:0000259" key="13">
    <source>
        <dbReference type="PROSITE" id="PS50067"/>
    </source>
</evidence>
<keyword evidence="8" id="KW-0206">Cytoskeleton</keyword>
<dbReference type="InterPro" id="IPR027640">
    <property type="entry name" value="Kinesin-like_fam"/>
</dbReference>
<accession>A0A4P9Y2S9</accession>
<keyword evidence="2" id="KW-0963">Cytoplasm</keyword>
<dbReference type="PROSITE" id="PS00411">
    <property type="entry name" value="KINESIN_MOTOR_1"/>
    <property type="match status" value="1"/>
</dbReference>
<evidence type="ECO:0000256" key="8">
    <source>
        <dbReference type="ARBA" id="ARBA00023212"/>
    </source>
</evidence>
<sequence length="952" mass="105368">MSGNNIKVVCRFRPQNKREIAEGGNPIVEVDDEGQSVRIDNGSDIKQDFVFDRIFPMGTPQAEIFEYGIRETVDDVFNGYNGTVFAYGQTGAGKTFSMMGDMESQELKGIIPRIVETAFKKALASPANMEYTMRVAYMEIYMEKIRDLLSPANNNLAVHEDKSRGVYVKNLTEIYVSSIEEVYKVLQRGGGARMVAYTNMNAESSRSHSIFQISISQKNTDTGAIKNGRLYLVDLAGSEKVGKTGASGQTLEEAKKINKSLSALGMVINALTDGKSKYIPYRDSKLTRILQESLGGNSRTTLIINCSPSSFNDQETLGTLRFGMRAKSITNKAKVNADLSPAELKALLKRAKAQAVTFNAYIGALEGEVSVWRTGGTVSQDDWASMEKIKPGSGAAPSTESAPTSTPPTKSDSALADDEREEFLKRENELTDQIAEKESELAAIQQNMTSIQEEHTILLDESKILREENKGMSGELDTLRVELDRVKYEAKESVISLDSLNEANSDLSRELEELRSTLAQLRASARESEEEDKAAVKAEKMAAMMASLGTGAINAKQTAIRETIESLQSMEGDGVLSQTEVITLRSELAEMRTLREAQEASMEQVKRENETLIRRRDEMESRLTTLELEYEELLDKTIAEEENGQDKVVESIHELRTKVEAQYAAKKELQQKELEEYKALVEEKAQDILTHQATIADLRRRNEELEASISRMAAESAAATAAASEGEAASGVDGSAAGTNKDVTEKEREIERIKQTMAQQLADFDMMKKALMKDLQDRCERVVDLEMNLDKAKEQYNSAIRTTNAKVQQKKMSFLERNMEQLSGAQKTLTEQNAHLKKEYAIAERKLITRNERIVSLEALLADAQGKLKIQNAKFEQQLSSVRKRLENARSTKQDNEPFFAFGRIAKPIRGGGAISVSPGSTGEDDGTEAVVSAPTASSGKGSRASWLGWRN</sequence>
<feature type="region of interest" description="Disordered" evidence="12">
    <location>
        <begin position="386"/>
        <end position="420"/>
    </location>
</feature>
<feature type="compositionally biased region" description="Low complexity" evidence="12">
    <location>
        <begin position="393"/>
        <end position="414"/>
    </location>
</feature>
<feature type="domain" description="Kinesin motor" evidence="13">
    <location>
        <begin position="5"/>
        <end position="329"/>
    </location>
</feature>
<evidence type="ECO:0000256" key="5">
    <source>
        <dbReference type="ARBA" id="ARBA00022840"/>
    </source>
</evidence>
<evidence type="ECO:0000256" key="2">
    <source>
        <dbReference type="ARBA" id="ARBA00022490"/>
    </source>
</evidence>
<dbReference type="AlphaFoldDB" id="A0A4P9Y2S9"/>
<feature type="region of interest" description="Disordered" evidence="12">
    <location>
        <begin position="912"/>
        <end position="952"/>
    </location>
</feature>
<evidence type="ECO:0000313" key="15">
    <source>
        <dbReference type="Proteomes" id="UP000267251"/>
    </source>
</evidence>
<dbReference type="Gene3D" id="3.40.850.10">
    <property type="entry name" value="Kinesin motor domain"/>
    <property type="match status" value="1"/>
</dbReference>
<proteinExistence type="inferred from homology"/>
<dbReference type="InterPro" id="IPR019821">
    <property type="entry name" value="Kinesin_motor_CS"/>
</dbReference>
<keyword evidence="5 9" id="KW-0067">ATP-binding</keyword>
<dbReference type="InterPro" id="IPR001752">
    <property type="entry name" value="Kinesin_motor_dom"/>
</dbReference>
<feature type="compositionally biased region" description="Low complexity" evidence="12">
    <location>
        <begin position="720"/>
        <end position="738"/>
    </location>
</feature>
<feature type="coiled-coil region" evidence="11">
    <location>
        <begin position="497"/>
        <end position="531"/>
    </location>
</feature>
<dbReference type="FunFam" id="3.40.850.10:FF:000031">
    <property type="entry name" value="Kinesin-like protein"/>
    <property type="match status" value="1"/>
</dbReference>
<keyword evidence="7 9" id="KW-0505">Motor protein</keyword>
<dbReference type="GO" id="GO:0008017">
    <property type="term" value="F:microtubule binding"/>
    <property type="evidence" value="ECO:0007669"/>
    <property type="project" value="InterPro"/>
</dbReference>
<dbReference type="InterPro" id="IPR036961">
    <property type="entry name" value="Kinesin_motor_dom_sf"/>
</dbReference>
<dbReference type="EMBL" id="KZ988148">
    <property type="protein sequence ID" value="RKP12964.1"/>
    <property type="molecule type" value="Genomic_DNA"/>
</dbReference>
<dbReference type="GO" id="GO:0003777">
    <property type="term" value="F:microtubule motor activity"/>
    <property type="evidence" value="ECO:0007669"/>
    <property type="project" value="InterPro"/>
</dbReference>
<dbReference type="GO" id="GO:0007018">
    <property type="term" value="P:microtubule-based movement"/>
    <property type="evidence" value="ECO:0007669"/>
    <property type="project" value="InterPro"/>
</dbReference>
<evidence type="ECO:0000256" key="6">
    <source>
        <dbReference type="ARBA" id="ARBA00023054"/>
    </source>
</evidence>
<evidence type="ECO:0000256" key="11">
    <source>
        <dbReference type="SAM" id="Coils"/>
    </source>
</evidence>
<dbReference type="InterPro" id="IPR059182">
    <property type="entry name" value="Khc_C"/>
</dbReference>
<dbReference type="PANTHER" id="PTHR47968:SF75">
    <property type="entry name" value="CENTROMERE-ASSOCIATED PROTEIN E"/>
    <property type="match status" value="1"/>
</dbReference>
<feature type="coiled-coil region" evidence="11">
    <location>
        <begin position="420"/>
        <end position="454"/>
    </location>
</feature>
<dbReference type="PRINTS" id="PR00380">
    <property type="entry name" value="KINESINHEAVY"/>
</dbReference>
<keyword evidence="6 11" id="KW-0175">Coiled coil</keyword>
<dbReference type="PROSITE" id="PS50067">
    <property type="entry name" value="KINESIN_MOTOR_2"/>
    <property type="match status" value="1"/>
</dbReference>
<dbReference type="SMART" id="SM00129">
    <property type="entry name" value="KISc"/>
    <property type="match status" value="1"/>
</dbReference>
<comment type="subcellular location">
    <subcellularLocation>
        <location evidence="1">Cytoplasm</location>
        <location evidence="1">Cytoskeleton</location>
    </subcellularLocation>
</comment>
<evidence type="ECO:0000256" key="7">
    <source>
        <dbReference type="ARBA" id="ARBA00023175"/>
    </source>
</evidence>